<proteinExistence type="predicted"/>
<dbReference type="Proteomes" id="UP001207468">
    <property type="component" value="Unassembled WGS sequence"/>
</dbReference>
<keyword evidence="2" id="KW-1185">Reference proteome</keyword>
<comment type="caution">
    <text evidence="1">The sequence shown here is derived from an EMBL/GenBank/DDBJ whole genome shotgun (WGS) entry which is preliminary data.</text>
</comment>
<name>A0ACC0UE23_9AGAM</name>
<gene>
    <name evidence="1" type="ORF">F5148DRAFT_674266</name>
</gene>
<accession>A0ACC0UE23</accession>
<sequence>MSSSTIMDSFDAPMLDYSGDMDVHMHTTVSSPKPWTQPETIMEEDLHPIHLPNPFPSHLPQQDVEIDMDDYYNENVEYEMADGEIAVPDTELVDIDVYDATREETFSASAPVSHTQGLTNQDLARKPEGDHYPPSDSGVAADHIPATSNLEATVPQSVEPELLTPTPLQTTENVDAKSSDQSGAVVALRLSTPPSEAVSKDRPPDGEASAALREQPDPLGIAVADGTTNNIDAFRDAEQKKGLESSTAEHEPSASMPQTVTQLVEESSHQAELLPVAESHEGVRGHDESNENDVGPAALGSIEAGDPDLPSHESHEAEEDDADPHEISEGVYIEPPPPVLIELPSTPDQPVCALFNAPPDSLSGDSEVHVSRNEGPYTVLLQNRPTLYYETLNDVFDALRAEERIQSLAEFVEGEMIIDAYDLQLVVSEDNVHARETSLHDLNVLHHGLGLMGPLRLRLRTVLSRFMHRYRSLQDRIARLNITRSANYPAEDLDEQAYTDRTRATE</sequence>
<evidence type="ECO:0000313" key="2">
    <source>
        <dbReference type="Proteomes" id="UP001207468"/>
    </source>
</evidence>
<organism evidence="1 2">
    <name type="scientific">Russula earlei</name>
    <dbReference type="NCBI Taxonomy" id="71964"/>
    <lineage>
        <taxon>Eukaryota</taxon>
        <taxon>Fungi</taxon>
        <taxon>Dikarya</taxon>
        <taxon>Basidiomycota</taxon>
        <taxon>Agaricomycotina</taxon>
        <taxon>Agaricomycetes</taxon>
        <taxon>Russulales</taxon>
        <taxon>Russulaceae</taxon>
        <taxon>Russula</taxon>
    </lineage>
</organism>
<protein>
    <submittedName>
        <fullName evidence="1">Uncharacterized protein</fullName>
    </submittedName>
</protein>
<reference evidence="1" key="1">
    <citation type="submission" date="2021-03" db="EMBL/GenBank/DDBJ databases">
        <title>Evolutionary priming and transition to the ectomycorrhizal habit in an iconic lineage of mushroom-forming fungi: is preadaptation a requirement?</title>
        <authorList>
            <consortium name="DOE Joint Genome Institute"/>
            <person name="Looney B.P."/>
            <person name="Miyauchi S."/>
            <person name="Morin E."/>
            <person name="Drula E."/>
            <person name="Courty P.E."/>
            <person name="Chicoki N."/>
            <person name="Fauchery L."/>
            <person name="Kohler A."/>
            <person name="Kuo A."/>
            <person name="LaButti K."/>
            <person name="Pangilinan J."/>
            <person name="Lipzen A."/>
            <person name="Riley R."/>
            <person name="Andreopoulos W."/>
            <person name="He G."/>
            <person name="Johnson J."/>
            <person name="Barry K.W."/>
            <person name="Grigoriev I.V."/>
            <person name="Nagy L."/>
            <person name="Hibbett D."/>
            <person name="Henrissat B."/>
            <person name="Matheny P.B."/>
            <person name="Labbe J."/>
            <person name="Martin A.F."/>
        </authorList>
    </citation>
    <scope>NUCLEOTIDE SEQUENCE</scope>
    <source>
        <strain evidence="1">BPL698</strain>
    </source>
</reference>
<evidence type="ECO:0000313" key="1">
    <source>
        <dbReference type="EMBL" id="KAI9509973.1"/>
    </source>
</evidence>
<dbReference type="EMBL" id="JAGFNK010000052">
    <property type="protein sequence ID" value="KAI9509973.1"/>
    <property type="molecule type" value="Genomic_DNA"/>
</dbReference>